<gene>
    <name evidence="3" type="ORF">HPTL_0642</name>
</gene>
<protein>
    <recommendedName>
        <fullName evidence="2">Smr domain-containing protein</fullName>
    </recommendedName>
</protein>
<feature type="region of interest" description="Disordered" evidence="1">
    <location>
        <begin position="21"/>
        <end position="76"/>
    </location>
</feature>
<dbReference type="AlphaFoldDB" id="A0A2Z6DWS9"/>
<dbReference type="Proteomes" id="UP000262004">
    <property type="component" value="Chromosome"/>
</dbReference>
<dbReference type="PROSITE" id="PS50828">
    <property type="entry name" value="SMR"/>
    <property type="match status" value="1"/>
</dbReference>
<dbReference type="SUPFAM" id="SSF160443">
    <property type="entry name" value="SMR domain-like"/>
    <property type="match status" value="1"/>
</dbReference>
<dbReference type="EMBL" id="AP018558">
    <property type="protein sequence ID" value="BBD76910.1"/>
    <property type="molecule type" value="Genomic_DNA"/>
</dbReference>
<dbReference type="PANTHER" id="PTHR35562">
    <property type="entry name" value="DNA ENDONUCLEASE SMRA-RELATED"/>
    <property type="match status" value="1"/>
</dbReference>
<keyword evidence="4" id="KW-1185">Reference proteome</keyword>
<dbReference type="RefSeq" id="WP_119334707.1">
    <property type="nucleotide sequence ID" value="NZ_AP018558.1"/>
</dbReference>
<dbReference type="InterPro" id="IPR002625">
    <property type="entry name" value="Smr_dom"/>
</dbReference>
<evidence type="ECO:0000313" key="3">
    <source>
        <dbReference type="EMBL" id="BBD76910.1"/>
    </source>
</evidence>
<dbReference type="KEGG" id="htl:HPTL_0642"/>
<evidence type="ECO:0000259" key="2">
    <source>
        <dbReference type="PROSITE" id="PS50828"/>
    </source>
</evidence>
<evidence type="ECO:0000313" key="4">
    <source>
        <dbReference type="Proteomes" id="UP000262004"/>
    </source>
</evidence>
<feature type="domain" description="Smr" evidence="2">
    <location>
        <begin position="168"/>
        <end position="249"/>
    </location>
</feature>
<evidence type="ECO:0000256" key="1">
    <source>
        <dbReference type="SAM" id="MobiDB-lite"/>
    </source>
</evidence>
<dbReference type="OrthoDB" id="9808881at2"/>
<proteinExistence type="predicted"/>
<reference evidence="3 4" key="1">
    <citation type="submission" date="2018-04" db="EMBL/GenBank/DDBJ databases">
        <title>Complete genome sequence of Hydrogenophilus thermoluteolus TH-1.</title>
        <authorList>
            <person name="Arai H."/>
        </authorList>
    </citation>
    <scope>NUCLEOTIDE SEQUENCE [LARGE SCALE GENOMIC DNA]</scope>
    <source>
        <strain evidence="3 4">TH-1</strain>
    </source>
</reference>
<feature type="region of interest" description="Disordered" evidence="1">
    <location>
        <begin position="94"/>
        <end position="120"/>
    </location>
</feature>
<dbReference type="SMART" id="SM00463">
    <property type="entry name" value="SMR"/>
    <property type="match status" value="1"/>
</dbReference>
<accession>A0A2Z6DWS9</accession>
<dbReference type="InterPro" id="IPR036063">
    <property type="entry name" value="Smr_dom_sf"/>
</dbReference>
<dbReference type="Pfam" id="PF01713">
    <property type="entry name" value="Smr"/>
    <property type="match status" value="1"/>
</dbReference>
<dbReference type="PANTHER" id="PTHR35562:SF2">
    <property type="entry name" value="DNA ENDONUCLEASE SMRA-RELATED"/>
    <property type="match status" value="1"/>
</dbReference>
<name>A0A2Z6DWS9_HYDTE</name>
<organism evidence="3 4">
    <name type="scientific">Hydrogenophilus thermoluteolus</name>
    <name type="common">Pseudomonas hydrogenothermophila</name>
    <dbReference type="NCBI Taxonomy" id="297"/>
    <lineage>
        <taxon>Bacteria</taxon>
        <taxon>Pseudomonadati</taxon>
        <taxon>Pseudomonadota</taxon>
        <taxon>Hydrogenophilia</taxon>
        <taxon>Hydrogenophilales</taxon>
        <taxon>Hydrogenophilaceae</taxon>
        <taxon>Hydrogenophilus</taxon>
    </lineage>
</organism>
<sequence length="255" mass="28702">MSRATPPKRDWRDQLKQLVEAGTLPPADRRRYWRQKAQAAIARAATKNTQAQQAKNSPADSAATAAPDQTPSPALSPAEARLWQRWLRETGVAPLPPQDRVTLERPLPPPTPRQRERDEAQIKTELLSPLTLDDWLDHDSETFFLRPGVPRRMITEMRRGRWTIRRQLDLHGLTREEARTAMSAFLAEALRAGERCVRIIHGKGYGSPGGVSVLKHLSRQWLTRREEILAFCEAAPRQGGSGALLVLLRAPSANR</sequence>
<dbReference type="Gene3D" id="3.30.1370.110">
    <property type="match status" value="1"/>
</dbReference>
<feature type="compositionally biased region" description="Low complexity" evidence="1">
    <location>
        <begin position="35"/>
        <end position="73"/>
    </location>
</feature>